<accession>A0A0N0XFT8</accession>
<dbReference type="RefSeq" id="WP_152969333.1">
    <property type="nucleotide sequence ID" value="NZ_LAQT01000037.1"/>
</dbReference>
<evidence type="ECO:0000313" key="3">
    <source>
        <dbReference type="Proteomes" id="UP000037939"/>
    </source>
</evidence>
<evidence type="ECO:0000313" key="2">
    <source>
        <dbReference type="EMBL" id="KPC49363.1"/>
    </source>
</evidence>
<dbReference type="AlphaFoldDB" id="A0A0N0XFT8"/>
<dbReference type="Proteomes" id="UP000037939">
    <property type="component" value="Unassembled WGS sequence"/>
</dbReference>
<feature type="chain" id="PRO_5005862913" evidence="1">
    <location>
        <begin position="22"/>
        <end position="471"/>
    </location>
</feature>
<keyword evidence="3" id="KW-1185">Reference proteome</keyword>
<dbReference type="EMBL" id="LAQT01000037">
    <property type="protein sequence ID" value="KPC49363.1"/>
    <property type="molecule type" value="Genomic_DNA"/>
</dbReference>
<reference evidence="2 3" key="1">
    <citation type="submission" date="2015-07" db="EMBL/GenBank/DDBJ databases">
        <title>Draft genome sequence of the Amantichitinum ursilacus IGB-41, a new chitin-degrading bacterium.</title>
        <authorList>
            <person name="Kirstahler P."/>
            <person name="Guenther M."/>
            <person name="Grumaz C."/>
            <person name="Rupp S."/>
            <person name="Zibek S."/>
            <person name="Sohn K."/>
        </authorList>
    </citation>
    <scope>NUCLEOTIDE SEQUENCE [LARGE SCALE GENOMIC DNA]</scope>
    <source>
        <strain evidence="2 3">IGB-41</strain>
    </source>
</reference>
<proteinExistence type="predicted"/>
<feature type="signal peptide" evidence="1">
    <location>
        <begin position="1"/>
        <end position="21"/>
    </location>
</feature>
<organism evidence="2 3">
    <name type="scientific">Amantichitinum ursilacus</name>
    <dbReference type="NCBI Taxonomy" id="857265"/>
    <lineage>
        <taxon>Bacteria</taxon>
        <taxon>Pseudomonadati</taxon>
        <taxon>Pseudomonadota</taxon>
        <taxon>Betaproteobacteria</taxon>
        <taxon>Neisseriales</taxon>
        <taxon>Chitinibacteraceae</taxon>
        <taxon>Amantichitinum</taxon>
    </lineage>
</organism>
<protein>
    <submittedName>
        <fullName evidence="2">Uncharacterized protein</fullName>
    </submittedName>
</protein>
<comment type="caution">
    <text evidence="2">The sequence shown here is derived from an EMBL/GenBank/DDBJ whole genome shotgun (WGS) entry which is preliminary data.</text>
</comment>
<evidence type="ECO:0000256" key="1">
    <source>
        <dbReference type="SAM" id="SignalP"/>
    </source>
</evidence>
<sequence>MHHRSAFWLCCLPFIATAALAVPAAAASSSTTQIQWVAPLCVEGAISNSAWVDETLVTGVAQAHVPLYKTWPLQCQGEQCTTSMYLLPQDLVRVRSQCGDWVYVDYISPQLRLTSGWMSAAAIKQGKPGGGDSNGLINAIQIRQAKTPVATPTGHHAESSSNICQTTANLQTLGILERYRVPGKHEYNFNDLRGLTRATDPLLQDVGGWAWRVDLDGRGRRDYVLISNLYSQTESGFVLSGTYDLNAPDASAAQLEFIKLGKSYYFAAYDPDLSGLYRVKSSGAVTQVCAFERDKKPVSQLTIGADKEICQKAATDQIKDITLSQSDLPPLQDPRAGHQTQAWTVDGTADIDLRNNGHTEQIALLRIAGNEGRYGQAVAVLAGNPARIAATPFNTWLLEVISGAMTYNSPIGLLSDGDVNYLDLHHYSGNRSIILLRDQRAELVCQFAGRYAPHPVPTDDASTIEQGVKAQ</sequence>
<dbReference type="STRING" id="857265.WG78_20750"/>
<keyword evidence="1" id="KW-0732">Signal</keyword>
<name>A0A0N0XFT8_9NEIS</name>
<gene>
    <name evidence="2" type="ORF">WG78_20750</name>
</gene>